<feature type="non-terminal residue" evidence="1">
    <location>
        <position position="112"/>
    </location>
</feature>
<dbReference type="InterPro" id="IPR012337">
    <property type="entry name" value="RNaseH-like_sf"/>
</dbReference>
<proteinExistence type="predicted"/>
<sequence>LSDDEDNFAGDVEDEDAIEEEGVVDELNVLDAGRQSEVLKETGAVRNTLTKVRKLSFAVIHSSTIVLPAWCRACKDHGLTPRLIPHDVVTRWNSTYDMVKFALSYRKPVDDI</sequence>
<gene>
    <name evidence="1" type="ORF">OE88DRAFT_1614846</name>
</gene>
<organism evidence="1 2">
    <name type="scientific">Heliocybe sulcata</name>
    <dbReference type="NCBI Taxonomy" id="5364"/>
    <lineage>
        <taxon>Eukaryota</taxon>
        <taxon>Fungi</taxon>
        <taxon>Dikarya</taxon>
        <taxon>Basidiomycota</taxon>
        <taxon>Agaricomycotina</taxon>
        <taxon>Agaricomycetes</taxon>
        <taxon>Gloeophyllales</taxon>
        <taxon>Gloeophyllaceae</taxon>
        <taxon>Heliocybe</taxon>
    </lineage>
</organism>
<dbReference type="SUPFAM" id="SSF53098">
    <property type="entry name" value="Ribonuclease H-like"/>
    <property type="match status" value="1"/>
</dbReference>
<protein>
    <submittedName>
        <fullName evidence="1">Uncharacterized protein</fullName>
    </submittedName>
</protein>
<reference evidence="1 2" key="1">
    <citation type="journal article" date="2019" name="Nat. Ecol. Evol.">
        <title>Megaphylogeny resolves global patterns of mushroom evolution.</title>
        <authorList>
            <person name="Varga T."/>
            <person name="Krizsan K."/>
            <person name="Foldi C."/>
            <person name="Dima B."/>
            <person name="Sanchez-Garcia M."/>
            <person name="Sanchez-Ramirez S."/>
            <person name="Szollosi G.J."/>
            <person name="Szarkandi J.G."/>
            <person name="Papp V."/>
            <person name="Albert L."/>
            <person name="Andreopoulos W."/>
            <person name="Angelini C."/>
            <person name="Antonin V."/>
            <person name="Barry K.W."/>
            <person name="Bougher N.L."/>
            <person name="Buchanan P."/>
            <person name="Buyck B."/>
            <person name="Bense V."/>
            <person name="Catcheside P."/>
            <person name="Chovatia M."/>
            <person name="Cooper J."/>
            <person name="Damon W."/>
            <person name="Desjardin D."/>
            <person name="Finy P."/>
            <person name="Geml J."/>
            <person name="Haridas S."/>
            <person name="Hughes K."/>
            <person name="Justo A."/>
            <person name="Karasinski D."/>
            <person name="Kautmanova I."/>
            <person name="Kiss B."/>
            <person name="Kocsube S."/>
            <person name="Kotiranta H."/>
            <person name="LaButti K.M."/>
            <person name="Lechner B.E."/>
            <person name="Liimatainen K."/>
            <person name="Lipzen A."/>
            <person name="Lukacs Z."/>
            <person name="Mihaltcheva S."/>
            <person name="Morgado L.N."/>
            <person name="Niskanen T."/>
            <person name="Noordeloos M.E."/>
            <person name="Ohm R.A."/>
            <person name="Ortiz-Santana B."/>
            <person name="Ovrebo C."/>
            <person name="Racz N."/>
            <person name="Riley R."/>
            <person name="Savchenko A."/>
            <person name="Shiryaev A."/>
            <person name="Soop K."/>
            <person name="Spirin V."/>
            <person name="Szebenyi C."/>
            <person name="Tomsovsky M."/>
            <person name="Tulloss R.E."/>
            <person name="Uehling J."/>
            <person name="Grigoriev I.V."/>
            <person name="Vagvolgyi C."/>
            <person name="Papp T."/>
            <person name="Martin F.M."/>
            <person name="Miettinen O."/>
            <person name="Hibbett D.S."/>
            <person name="Nagy L.G."/>
        </authorList>
    </citation>
    <scope>NUCLEOTIDE SEQUENCE [LARGE SCALE GENOMIC DNA]</scope>
    <source>
        <strain evidence="1 2">OMC1185</strain>
    </source>
</reference>
<evidence type="ECO:0000313" key="2">
    <source>
        <dbReference type="Proteomes" id="UP000305948"/>
    </source>
</evidence>
<dbReference type="AlphaFoldDB" id="A0A5C3MUN8"/>
<dbReference type="OrthoDB" id="3252425at2759"/>
<dbReference type="EMBL" id="ML213518">
    <property type="protein sequence ID" value="TFK48643.1"/>
    <property type="molecule type" value="Genomic_DNA"/>
</dbReference>
<evidence type="ECO:0000313" key="1">
    <source>
        <dbReference type="EMBL" id="TFK48643.1"/>
    </source>
</evidence>
<accession>A0A5C3MUN8</accession>
<name>A0A5C3MUN8_9AGAM</name>
<dbReference type="Proteomes" id="UP000305948">
    <property type="component" value="Unassembled WGS sequence"/>
</dbReference>
<feature type="non-terminal residue" evidence="1">
    <location>
        <position position="1"/>
    </location>
</feature>
<keyword evidence="2" id="KW-1185">Reference proteome</keyword>